<dbReference type="EMBL" id="JANBOI010002410">
    <property type="protein sequence ID" value="KAJ1722044.1"/>
    <property type="molecule type" value="Genomic_DNA"/>
</dbReference>
<evidence type="ECO:0000313" key="2">
    <source>
        <dbReference type="Proteomes" id="UP001143981"/>
    </source>
</evidence>
<name>A0A9W7Y119_9FUNG</name>
<organism evidence="1 2">
    <name type="scientific">Coemansia biformis</name>
    <dbReference type="NCBI Taxonomy" id="1286918"/>
    <lineage>
        <taxon>Eukaryota</taxon>
        <taxon>Fungi</taxon>
        <taxon>Fungi incertae sedis</taxon>
        <taxon>Zoopagomycota</taxon>
        <taxon>Kickxellomycotina</taxon>
        <taxon>Kickxellomycetes</taxon>
        <taxon>Kickxellales</taxon>
        <taxon>Kickxellaceae</taxon>
        <taxon>Coemansia</taxon>
    </lineage>
</organism>
<reference evidence="1" key="1">
    <citation type="submission" date="2022-07" db="EMBL/GenBank/DDBJ databases">
        <title>Phylogenomic reconstructions and comparative analyses of Kickxellomycotina fungi.</title>
        <authorList>
            <person name="Reynolds N.K."/>
            <person name="Stajich J.E."/>
            <person name="Barry K."/>
            <person name="Grigoriev I.V."/>
            <person name="Crous P."/>
            <person name="Smith M.E."/>
        </authorList>
    </citation>
    <scope>NUCLEOTIDE SEQUENCE</scope>
    <source>
        <strain evidence="1">BCRC 34381</strain>
    </source>
</reference>
<accession>A0A9W7Y119</accession>
<protein>
    <submittedName>
        <fullName evidence="1">Uncharacterized protein</fullName>
    </submittedName>
</protein>
<comment type="caution">
    <text evidence="1">The sequence shown here is derived from an EMBL/GenBank/DDBJ whole genome shotgun (WGS) entry which is preliminary data.</text>
</comment>
<sequence>MVAAVALNIYNADGVNPPAKTYPIDDNDKVAEIVKLANTGLEQGYKVYYEVDDNNIVFNYVAPEVADT</sequence>
<feature type="non-terminal residue" evidence="1">
    <location>
        <position position="68"/>
    </location>
</feature>
<evidence type="ECO:0000313" key="1">
    <source>
        <dbReference type="EMBL" id="KAJ1722044.1"/>
    </source>
</evidence>
<dbReference type="AlphaFoldDB" id="A0A9W7Y119"/>
<gene>
    <name evidence="1" type="ORF">LPJ61_005972</name>
</gene>
<dbReference type="Proteomes" id="UP001143981">
    <property type="component" value="Unassembled WGS sequence"/>
</dbReference>
<keyword evidence="2" id="KW-1185">Reference proteome</keyword>
<proteinExistence type="predicted"/>